<proteinExistence type="predicted"/>
<dbReference type="Proteomes" id="UP000059574">
    <property type="component" value="Chromosome"/>
</dbReference>
<organism evidence="6 7">
    <name type="scientific">Arthrobacter alpinus</name>
    <dbReference type="NCBI Taxonomy" id="656366"/>
    <lineage>
        <taxon>Bacteria</taxon>
        <taxon>Bacillati</taxon>
        <taxon>Actinomycetota</taxon>
        <taxon>Actinomycetes</taxon>
        <taxon>Micrococcales</taxon>
        <taxon>Micrococcaceae</taxon>
        <taxon>Arthrobacter</taxon>
    </lineage>
</organism>
<evidence type="ECO:0000256" key="5">
    <source>
        <dbReference type="ARBA" id="ARBA00023288"/>
    </source>
</evidence>
<evidence type="ECO:0000256" key="2">
    <source>
        <dbReference type="ARBA" id="ARBA00022729"/>
    </source>
</evidence>
<evidence type="ECO:0000256" key="1">
    <source>
        <dbReference type="ARBA" id="ARBA00022475"/>
    </source>
</evidence>
<keyword evidence="3" id="KW-0472">Membrane</keyword>
<evidence type="ECO:0000313" key="7">
    <source>
        <dbReference type="Proteomes" id="UP000059574"/>
    </source>
</evidence>
<dbReference type="InterPro" id="IPR006311">
    <property type="entry name" value="TAT_signal"/>
</dbReference>
<dbReference type="PROSITE" id="PS51318">
    <property type="entry name" value="TAT"/>
    <property type="match status" value="1"/>
</dbReference>
<evidence type="ECO:0000256" key="3">
    <source>
        <dbReference type="ARBA" id="ARBA00023136"/>
    </source>
</evidence>
<sequence length="556" mass="61105">MAAFTFKNPPISRRAFVTGIAAAGLVALVGCSKKSDAPVDISTQNVGAMEGFEADMQFKATEPLDLSILWTDWPELPVKDSWEVFKEIKARTNVNLELTHIPFSDAVEKRSLLISAGDAPSIIPLIYTGDEKPFVSSGAVLPMSDYVEHMPNFKKYVKEWDLGAMMENLRQADGKYYMLPGLQEVSVPVFSLMIRKDVFEEVGAGIPNTWDEVREGLVKIKAKYPDSYPLADGFEGQSLLNYAARAFGTQAGWGFGTGTILDQETKKLKSVATSKEYKDLLTFFHGLVKDGLLDPESLTAADAGGGNATVSEKFANNKVFAASGNTGTVIEYSTALDKTLGKGKHEVILIAPPGGPAGNVIGPRNFWHGFMLSSKAKDEPNFQALLQFVDWYFYNPDARDLLRWGVEGKQYTKDAAGVIKLKDGFSLDAWNLMSKGAVDIQKDLGYSTFAAEGTESRKLKESYSPKDAVAYIDSVLKTRTFREPDEPAPLEEAELEQSSLLATPLKDNVDTNTLKFVLGERNLSEWDKYVAELEGQGLTSYVDLLNTAHDRFAKKA</sequence>
<keyword evidence="5" id="KW-0449">Lipoprotein</keyword>
<name>A0A0S2M3F1_9MICC</name>
<dbReference type="SUPFAM" id="SSF53850">
    <property type="entry name" value="Periplasmic binding protein-like II"/>
    <property type="match status" value="1"/>
</dbReference>
<protein>
    <submittedName>
        <fullName evidence="6">Sugar ABC transporter substrate-binding protein</fullName>
    </submittedName>
</protein>
<dbReference type="AlphaFoldDB" id="A0A0S2M3F1"/>
<gene>
    <name evidence="6" type="ORF">AS189_18520</name>
</gene>
<dbReference type="InterPro" id="IPR006059">
    <property type="entry name" value="SBP"/>
</dbReference>
<dbReference type="EMBL" id="CP013200">
    <property type="protein sequence ID" value="ALO68124.1"/>
    <property type="molecule type" value="Genomic_DNA"/>
</dbReference>
<keyword evidence="4" id="KW-0564">Palmitate</keyword>
<accession>A0A0S2M3F1</accession>
<dbReference type="PROSITE" id="PS51257">
    <property type="entry name" value="PROKAR_LIPOPROTEIN"/>
    <property type="match status" value="1"/>
</dbReference>
<dbReference type="Pfam" id="PF13416">
    <property type="entry name" value="SBP_bac_8"/>
    <property type="match status" value="1"/>
</dbReference>
<dbReference type="PANTHER" id="PTHR43649">
    <property type="entry name" value="ARABINOSE-BINDING PROTEIN-RELATED"/>
    <property type="match status" value="1"/>
</dbReference>
<evidence type="ECO:0000256" key="4">
    <source>
        <dbReference type="ARBA" id="ARBA00023139"/>
    </source>
</evidence>
<dbReference type="OrthoDB" id="9787283at2"/>
<evidence type="ECO:0000313" key="6">
    <source>
        <dbReference type="EMBL" id="ALO68124.1"/>
    </source>
</evidence>
<dbReference type="PANTHER" id="PTHR43649:SF33">
    <property type="entry name" value="POLYGALACTURONAN_RHAMNOGALACTURONAN-BINDING PROTEIN YTCQ"/>
    <property type="match status" value="1"/>
</dbReference>
<dbReference type="Gene3D" id="3.40.190.10">
    <property type="entry name" value="Periplasmic binding protein-like II"/>
    <property type="match status" value="2"/>
</dbReference>
<reference evidence="7" key="1">
    <citation type="submission" date="2015-11" db="EMBL/GenBank/DDBJ databases">
        <authorList>
            <person name="Kumar R."/>
            <person name="Singh D."/>
            <person name="Swarnkar M.K."/>
            <person name="Singh A.K."/>
            <person name="Kumar S."/>
        </authorList>
    </citation>
    <scope>NUCLEOTIDE SEQUENCE [LARGE SCALE GENOMIC DNA]</scope>
    <source>
        <strain evidence="7">ERGS4:06</strain>
    </source>
</reference>
<keyword evidence="1" id="KW-1003">Cell membrane</keyword>
<dbReference type="RefSeq" id="WP_062292337.1">
    <property type="nucleotide sequence ID" value="NZ_CP013200.1"/>
</dbReference>
<keyword evidence="2" id="KW-0732">Signal</keyword>
<dbReference type="InterPro" id="IPR050490">
    <property type="entry name" value="Bact_solute-bd_prot1"/>
</dbReference>
<reference evidence="6 7" key="2">
    <citation type="journal article" date="2016" name="J. Biotechnol.">
        <title>Complete genome sequence of Arthrobacter alpinus ERGS4:06, a yellow pigmented bacterium tolerant to cold and radiations isolated from Sikkim Himalaya.</title>
        <authorList>
            <person name="Kumar R."/>
            <person name="Singh D."/>
            <person name="Swarnkar M.K."/>
            <person name="Singh A.K."/>
            <person name="Kumar S."/>
        </authorList>
    </citation>
    <scope>NUCLEOTIDE SEQUENCE [LARGE SCALE GENOMIC DNA]</scope>
    <source>
        <strain evidence="6 7">ERGS4:06</strain>
    </source>
</reference>
<dbReference type="CDD" id="cd13583">
    <property type="entry name" value="PBP2_AlgQ_like_4"/>
    <property type="match status" value="1"/>
</dbReference>